<dbReference type="OrthoDB" id="9795089at2"/>
<dbReference type="Gene3D" id="1.10.4100.10">
    <property type="entry name" value="2-methylcitrate dehydratase PrpD"/>
    <property type="match status" value="1"/>
</dbReference>
<dbReference type="PANTHER" id="PTHR16943:SF8">
    <property type="entry name" value="2-METHYLCITRATE DEHYDRATASE"/>
    <property type="match status" value="1"/>
</dbReference>
<dbReference type="Proteomes" id="UP000193623">
    <property type="component" value="Unassembled WGS sequence"/>
</dbReference>
<dbReference type="Gene3D" id="3.30.1330.120">
    <property type="entry name" value="2-methylcitrate dehydratase PrpD"/>
    <property type="match status" value="1"/>
</dbReference>
<dbReference type="EMBL" id="FWFT01000001">
    <property type="protein sequence ID" value="SLN15731.1"/>
    <property type="molecule type" value="Genomic_DNA"/>
</dbReference>
<evidence type="ECO:0000259" key="3">
    <source>
        <dbReference type="Pfam" id="PF19305"/>
    </source>
</evidence>
<reference evidence="4 5" key="1">
    <citation type="submission" date="2017-03" db="EMBL/GenBank/DDBJ databases">
        <authorList>
            <person name="Afonso C.L."/>
            <person name="Miller P.J."/>
            <person name="Scott M.A."/>
            <person name="Spackman E."/>
            <person name="Goraichik I."/>
            <person name="Dimitrov K.M."/>
            <person name="Suarez D.L."/>
            <person name="Swayne D.E."/>
        </authorList>
    </citation>
    <scope>NUCLEOTIDE SEQUENCE [LARGE SCALE GENOMIC DNA]</scope>
    <source>
        <strain evidence="4 5">CECT 8397</strain>
    </source>
</reference>
<dbReference type="InterPro" id="IPR042183">
    <property type="entry name" value="MmgE/PrpD_sf_1"/>
</dbReference>
<evidence type="ECO:0000313" key="5">
    <source>
        <dbReference type="Proteomes" id="UP000193623"/>
    </source>
</evidence>
<feature type="domain" description="MmgE/PrpD C-terminal" evidence="3">
    <location>
        <begin position="275"/>
        <end position="423"/>
    </location>
</feature>
<sequence length="444" mass="46893">MLGPLTPIPSFVHASLAGDIPDTALETMRLCALDWAYCGLAVADEDSGIPVAMADYARHCGAGPASVFWTSNVIQHGGAHRLAARDAALINGTLGHALDVDDTHFAHIGHVSTVVLPAAMAVAEMKGRSFDDVIMAARIGAEVAVRVGLWLGRSHYQAGWHQTATSGAYGAAVAATCLLAEDAVEPKVTSAILNVAGMAGGLKAQFGSPMKPVNAGLAASQGVEAAFLAHSGQGLSGSTDVLDAVLATQAGEGNADAFDTLGQAWLFDTVSHKYHACCHGTHAMLEALTALNLPRSAQVDRIDITTHPRWMTVCNKPAPTTWLEGKFSYRFLAAMYLDGQDSFGAGPTLYFPIPPHVQSTMDRTNVAADETMAETSCAVAVTLRDGTRHDGFYDLQRPETLDQRRDRLVQKGRALLHPTLAQEVAAAVSARDMAAFTRAIRQTA</sequence>
<dbReference type="GO" id="GO:0016829">
    <property type="term" value="F:lyase activity"/>
    <property type="evidence" value="ECO:0007669"/>
    <property type="project" value="InterPro"/>
</dbReference>
<proteinExistence type="inferred from homology"/>
<name>A0A1Y5REP0_9RHOB</name>
<dbReference type="RefSeq" id="WP_085862838.1">
    <property type="nucleotide sequence ID" value="NZ_FWFT01000001.1"/>
</dbReference>
<evidence type="ECO:0000313" key="4">
    <source>
        <dbReference type="EMBL" id="SLN15731.1"/>
    </source>
</evidence>
<feature type="domain" description="MmgE/PrpD N-terminal" evidence="2">
    <location>
        <begin position="10"/>
        <end position="243"/>
    </location>
</feature>
<dbReference type="Pfam" id="PF19305">
    <property type="entry name" value="MmgE_PrpD_C"/>
    <property type="match status" value="1"/>
</dbReference>
<dbReference type="PANTHER" id="PTHR16943">
    <property type="entry name" value="2-METHYLCITRATE DEHYDRATASE-RELATED"/>
    <property type="match status" value="1"/>
</dbReference>
<evidence type="ECO:0000259" key="2">
    <source>
        <dbReference type="Pfam" id="PF03972"/>
    </source>
</evidence>
<dbReference type="InterPro" id="IPR045336">
    <property type="entry name" value="MmgE_PrpD_N"/>
</dbReference>
<gene>
    <name evidence="4" type="ORF">PSJ8397_00361</name>
</gene>
<accession>A0A1Y5REP0</accession>
<dbReference type="Pfam" id="PF03972">
    <property type="entry name" value="MmgE_PrpD_N"/>
    <property type="match status" value="1"/>
</dbReference>
<organism evidence="4 5">
    <name type="scientific">Pseudooctadecabacter jejudonensis</name>
    <dbReference type="NCBI Taxonomy" id="1391910"/>
    <lineage>
        <taxon>Bacteria</taxon>
        <taxon>Pseudomonadati</taxon>
        <taxon>Pseudomonadota</taxon>
        <taxon>Alphaproteobacteria</taxon>
        <taxon>Rhodobacterales</taxon>
        <taxon>Paracoccaceae</taxon>
        <taxon>Pseudooctadecabacter</taxon>
    </lineage>
</organism>
<dbReference type="InterPro" id="IPR005656">
    <property type="entry name" value="MmgE_PrpD"/>
</dbReference>
<keyword evidence="5" id="KW-1185">Reference proteome</keyword>
<dbReference type="InterPro" id="IPR042188">
    <property type="entry name" value="MmgE/PrpD_sf_2"/>
</dbReference>
<comment type="similarity">
    <text evidence="1">Belongs to the PrpD family.</text>
</comment>
<evidence type="ECO:0000256" key="1">
    <source>
        <dbReference type="ARBA" id="ARBA00006174"/>
    </source>
</evidence>
<dbReference type="SUPFAM" id="SSF103378">
    <property type="entry name" value="2-methylcitrate dehydratase PrpD"/>
    <property type="match status" value="1"/>
</dbReference>
<dbReference type="InterPro" id="IPR045337">
    <property type="entry name" value="MmgE_PrpD_C"/>
</dbReference>
<dbReference type="AlphaFoldDB" id="A0A1Y5REP0"/>
<dbReference type="InterPro" id="IPR036148">
    <property type="entry name" value="MmgE/PrpD_sf"/>
</dbReference>
<protein>
    <submittedName>
        <fullName evidence="4">MmgE/PrpD family protein</fullName>
    </submittedName>
</protein>